<gene>
    <name evidence="3" type="ORF">B6A10_16110</name>
</gene>
<dbReference type="InterPro" id="IPR046551">
    <property type="entry name" value="DUF6705"/>
</dbReference>
<dbReference type="RefSeq" id="WP_188221681.1">
    <property type="nucleotide sequence ID" value="NZ_NASZ01000040.1"/>
</dbReference>
<keyword evidence="4" id="KW-1185">Reference proteome</keyword>
<reference evidence="3 4" key="1">
    <citation type="journal article" date="2020" name="Microbiol. Res.">
        <title>Flavobacterium pokkalii sp. nov., a novel plant growth promoting native rhizobacteria isolated from pokkali rice grown in coastal saline affected agricultural regions of southern India, Kerala.</title>
        <authorList>
            <person name="Menon R.R."/>
            <person name="Kumari S."/>
            <person name="Viver T."/>
            <person name="Rameshkumar N."/>
        </authorList>
    </citation>
    <scope>NUCLEOTIDE SEQUENCE [LARGE SCALE GENOMIC DNA]</scope>
    <source>
        <strain evidence="3 4">L1I52</strain>
    </source>
</reference>
<comment type="caution">
    <text evidence="3">The sequence shown here is derived from an EMBL/GenBank/DDBJ whole genome shotgun (WGS) entry which is preliminary data.</text>
</comment>
<dbReference type="PROSITE" id="PS51257">
    <property type="entry name" value="PROKAR_LIPOPROTEIN"/>
    <property type="match status" value="1"/>
</dbReference>
<accession>A0ABR7UWV5</accession>
<protein>
    <recommendedName>
        <fullName evidence="2">DUF6705 domain-containing protein</fullName>
    </recommendedName>
</protein>
<evidence type="ECO:0000256" key="1">
    <source>
        <dbReference type="SAM" id="SignalP"/>
    </source>
</evidence>
<name>A0ABR7UWV5_9FLAO</name>
<proteinExistence type="predicted"/>
<organism evidence="3 4">
    <name type="scientific">Flavobacterium pokkalii</name>
    <dbReference type="NCBI Taxonomy" id="1940408"/>
    <lineage>
        <taxon>Bacteria</taxon>
        <taxon>Pseudomonadati</taxon>
        <taxon>Bacteroidota</taxon>
        <taxon>Flavobacteriia</taxon>
        <taxon>Flavobacteriales</taxon>
        <taxon>Flavobacteriaceae</taxon>
        <taxon>Flavobacterium</taxon>
    </lineage>
</organism>
<feature type="chain" id="PRO_5045635997" description="DUF6705 domain-containing protein" evidence="1">
    <location>
        <begin position="20"/>
        <end position="203"/>
    </location>
</feature>
<feature type="signal peptide" evidence="1">
    <location>
        <begin position="1"/>
        <end position="19"/>
    </location>
</feature>
<keyword evidence="1" id="KW-0732">Signal</keyword>
<evidence type="ECO:0000313" key="3">
    <source>
        <dbReference type="EMBL" id="MBD0726696.1"/>
    </source>
</evidence>
<dbReference type="Proteomes" id="UP000661715">
    <property type="component" value="Unassembled WGS sequence"/>
</dbReference>
<evidence type="ECO:0000259" key="2">
    <source>
        <dbReference type="Pfam" id="PF20448"/>
    </source>
</evidence>
<dbReference type="EMBL" id="NASZ01000040">
    <property type="protein sequence ID" value="MBD0726696.1"/>
    <property type="molecule type" value="Genomic_DNA"/>
</dbReference>
<sequence>MKKYIYSTLLIVISVACKAQTPVFNIGTPNFPPTHPKDSYYKDINGNLDGYDGTYVYTNGNTSLTIILKKKLLSYTGYYYEDLVIGEYQFIKEGVEINNTLANINVNYNNESTNHVITGNFILTGTKWGCPDCAPTEKRLRLSFIDKISHTKAGLDIRKTTLNGVPAIKVHIFSTGDIRVVKDNEPTPAPPTIQLGEYLMIKQ</sequence>
<feature type="domain" description="DUF6705" evidence="2">
    <location>
        <begin position="1"/>
        <end position="203"/>
    </location>
</feature>
<evidence type="ECO:0000313" key="4">
    <source>
        <dbReference type="Proteomes" id="UP000661715"/>
    </source>
</evidence>
<dbReference type="Pfam" id="PF20448">
    <property type="entry name" value="DUF6705"/>
    <property type="match status" value="1"/>
</dbReference>